<reference evidence="2" key="1">
    <citation type="submission" date="2023-01" db="EMBL/GenBank/DDBJ databases">
        <title>Complete genome sequence of Planctobacterium marinum strain Dej080120_11.</title>
        <authorList>
            <person name="Ueki S."/>
            <person name="Maruyama F."/>
        </authorList>
    </citation>
    <scope>NUCLEOTIDE SEQUENCE</scope>
    <source>
        <strain evidence="2">Dej080120_11</strain>
    </source>
</reference>
<feature type="chain" id="PRO_5041325057" evidence="1">
    <location>
        <begin position="30"/>
        <end position="773"/>
    </location>
</feature>
<proteinExistence type="predicted"/>
<evidence type="ECO:0000256" key="1">
    <source>
        <dbReference type="SAM" id="SignalP"/>
    </source>
</evidence>
<dbReference type="InterPro" id="IPR010706">
    <property type="entry name" value="Fatty_acid_cis-trans_isomerase"/>
</dbReference>
<dbReference type="RefSeq" id="WP_338291192.1">
    <property type="nucleotide sequence ID" value="NZ_AP027272.1"/>
</dbReference>
<gene>
    <name evidence="2" type="ORF">MACH26_07480</name>
</gene>
<dbReference type="AlphaFoldDB" id="A0AA48HKI1"/>
<dbReference type="Pfam" id="PF06934">
    <property type="entry name" value="CTI"/>
    <property type="match status" value="1"/>
</dbReference>
<evidence type="ECO:0000313" key="2">
    <source>
        <dbReference type="EMBL" id="BDX05227.1"/>
    </source>
</evidence>
<accession>A0AA48HKI1</accession>
<protein>
    <submittedName>
        <fullName evidence="2">9-hexadecenoic acid cis-trans isomerase</fullName>
    </submittedName>
</protein>
<dbReference type="EMBL" id="AP027272">
    <property type="protein sequence ID" value="BDX05227.1"/>
    <property type="molecule type" value="Genomic_DNA"/>
</dbReference>
<sequence>MSIVKTCLSKATFASLMVLFFGFISIAQEAGSAPVRGDNPSQEQSLSYQSSVKTILDNRCVVCHGCYDAPCQLKLGSYEGIMRGAHHLPVYDGERLTAATPTRLFEDASDMQQWRELGFYSVVGEDNNLMLDMLLQKQHSPLPDTKKLPESFNLDINRPLSCPTPKNYQQYAKQNPLWGMPYGLPALNQEEHQTLSKWLLSGMQRGTDLQLTEDEQQAVKRWEKYFNNPSLKGRLVARYLYEHLFLAHLYFTATANEKPNLFFKLIRSRTPPGTEPDIIAARRPFDAPGTETFYYRVVPVSETIVDKLHMPFHLSDSRMEKWDNWFFEQDYDVTSLPGYEPKTASNPFITFAQIPTQSRYRFMLDEAQYSIMQFIKGAVCRGQIALNVINDHFWVVFADPDLVLPEYDEAFMQKARATLLLPAEAQSNALPTNWLAYAKRERSYLKLKSEYIKEHVEKSLPINVNLLWDGDGENDNSSLTIFRHFDAASVVKGLVGENPQTAWIITYPLFERIHYLLVAGYDVYGNMGHQLNSRMYMDFLRMEGEYNFLALLPKDARESVRQQWYRGSVSMVEKYVYEGNAYQPETDIEFTSKKPLSELHQIIKAHVGNAESQRHFVKAATSNDTLKAAKLLNNVKGNAAAIMPQASLILVTSESEPSQLFSLLSHNAYSNISHLFGEMDRRLPNEDTLTFAPGVMTSHPNALFSVPQSELQSFAKSIIELKSEKDYAKLLTNWGVRRTNPYFWQFSDKLHDSYRKDFPVEFGYFDFNRLENR</sequence>
<keyword evidence="2" id="KW-0413">Isomerase</keyword>
<evidence type="ECO:0000313" key="3">
    <source>
        <dbReference type="Proteomes" id="UP001333710"/>
    </source>
</evidence>
<dbReference type="KEGG" id="pmaw:MACH26_07480"/>
<dbReference type="Proteomes" id="UP001333710">
    <property type="component" value="Chromosome"/>
</dbReference>
<keyword evidence="3" id="KW-1185">Reference proteome</keyword>
<feature type="signal peptide" evidence="1">
    <location>
        <begin position="1"/>
        <end position="29"/>
    </location>
</feature>
<keyword evidence="1" id="KW-0732">Signal</keyword>
<organism evidence="2 3">
    <name type="scientific">Planctobacterium marinum</name>
    <dbReference type="NCBI Taxonomy" id="1631968"/>
    <lineage>
        <taxon>Bacteria</taxon>
        <taxon>Pseudomonadati</taxon>
        <taxon>Pseudomonadota</taxon>
        <taxon>Gammaproteobacteria</taxon>
        <taxon>Alteromonadales</taxon>
        <taxon>Alteromonadaceae</taxon>
        <taxon>Planctobacterium</taxon>
    </lineage>
</organism>
<name>A0AA48HKI1_9ALTE</name>
<dbReference type="GO" id="GO:0016853">
    <property type="term" value="F:isomerase activity"/>
    <property type="evidence" value="ECO:0007669"/>
    <property type="project" value="UniProtKB-KW"/>
</dbReference>